<feature type="compositionally biased region" description="Basic and acidic residues" evidence="3">
    <location>
        <begin position="258"/>
        <end position="270"/>
    </location>
</feature>
<keyword evidence="6" id="KW-1185">Reference proteome</keyword>
<dbReference type="Gene3D" id="1.25.10.10">
    <property type="entry name" value="Leucine-rich Repeat Variant"/>
    <property type="match status" value="1"/>
</dbReference>
<dbReference type="PANTHER" id="PTHR45920">
    <property type="entry name" value="FORMIN HOMOLOGY 2 DOMAIN CONTAINING, ISOFORM I"/>
    <property type="match status" value="1"/>
</dbReference>
<feature type="non-terminal residue" evidence="5">
    <location>
        <position position="1224"/>
    </location>
</feature>
<keyword evidence="2" id="KW-0175">Coiled coil</keyword>
<dbReference type="InterPro" id="IPR056771">
    <property type="entry name" value="FH3_FHOD1-3-like"/>
</dbReference>
<dbReference type="Pfam" id="PF24959">
    <property type="entry name" value="FH3_FHOD1-3"/>
    <property type="match status" value="1"/>
</dbReference>
<dbReference type="InterPro" id="IPR016024">
    <property type="entry name" value="ARM-type_fold"/>
</dbReference>
<dbReference type="EMBL" id="SKCS01000141">
    <property type="protein sequence ID" value="TNN15849.1"/>
    <property type="molecule type" value="Genomic_DNA"/>
</dbReference>
<dbReference type="PROSITE" id="PS51232">
    <property type="entry name" value="GBD_FH3"/>
    <property type="match status" value="1"/>
</dbReference>
<protein>
    <submittedName>
        <fullName evidence="5">FH1/FH2 domain-containing protein isoform 1</fullName>
    </submittedName>
</protein>
<name>A0A4Z2DHA6_SCHJA</name>
<dbReference type="InterPro" id="IPR014768">
    <property type="entry name" value="GBD/FH3_dom"/>
</dbReference>
<feature type="compositionally biased region" description="Basic and acidic residues" evidence="3">
    <location>
        <begin position="932"/>
        <end position="963"/>
    </location>
</feature>
<dbReference type="InterPro" id="IPR011989">
    <property type="entry name" value="ARM-like"/>
</dbReference>
<accession>A0A4Z2DHA6</accession>
<dbReference type="OrthoDB" id="9806920at2759"/>
<feature type="region of interest" description="Disordered" evidence="3">
    <location>
        <begin position="252"/>
        <end position="286"/>
    </location>
</feature>
<dbReference type="GO" id="GO:0005737">
    <property type="term" value="C:cytoplasm"/>
    <property type="evidence" value="ECO:0007669"/>
    <property type="project" value="TreeGrafter"/>
</dbReference>
<feature type="compositionally biased region" description="Polar residues" evidence="3">
    <location>
        <begin position="271"/>
        <end position="281"/>
    </location>
</feature>
<proteinExistence type="predicted"/>
<dbReference type="PANTHER" id="PTHR45920:SF4">
    <property type="entry name" value="FORMIN HOMOLOGY 2 DOMAIN CONTAINING, ISOFORM I"/>
    <property type="match status" value="1"/>
</dbReference>
<organism evidence="5 6">
    <name type="scientific">Schistosoma japonicum</name>
    <name type="common">Blood fluke</name>
    <dbReference type="NCBI Taxonomy" id="6182"/>
    <lineage>
        <taxon>Eukaryota</taxon>
        <taxon>Metazoa</taxon>
        <taxon>Spiralia</taxon>
        <taxon>Lophotrochozoa</taxon>
        <taxon>Platyhelminthes</taxon>
        <taxon>Trematoda</taxon>
        <taxon>Digenea</taxon>
        <taxon>Strigeidida</taxon>
        <taxon>Schistosomatoidea</taxon>
        <taxon>Schistosomatidae</taxon>
        <taxon>Schistosoma</taxon>
    </lineage>
</organism>
<evidence type="ECO:0000313" key="6">
    <source>
        <dbReference type="Proteomes" id="UP000311919"/>
    </source>
</evidence>
<feature type="compositionally biased region" description="Low complexity" evidence="3">
    <location>
        <begin position="964"/>
        <end position="982"/>
    </location>
</feature>
<feature type="region of interest" description="Disordered" evidence="3">
    <location>
        <begin position="932"/>
        <end position="1001"/>
    </location>
</feature>
<feature type="coiled-coil region" evidence="2">
    <location>
        <begin position="116"/>
        <end position="169"/>
    </location>
</feature>
<dbReference type="Pfam" id="PF18382">
    <property type="entry name" value="Formin_GBD_N"/>
    <property type="match status" value="1"/>
</dbReference>
<evidence type="ECO:0000256" key="3">
    <source>
        <dbReference type="SAM" id="MobiDB-lite"/>
    </source>
</evidence>
<dbReference type="GO" id="GO:0030866">
    <property type="term" value="P:cortical actin cytoskeleton organization"/>
    <property type="evidence" value="ECO:0007669"/>
    <property type="project" value="TreeGrafter"/>
</dbReference>
<feature type="domain" description="GBD/FH3" evidence="4">
    <location>
        <begin position="419"/>
        <end position="782"/>
    </location>
</feature>
<evidence type="ECO:0000256" key="2">
    <source>
        <dbReference type="SAM" id="Coils"/>
    </source>
</evidence>
<evidence type="ECO:0000256" key="1">
    <source>
        <dbReference type="ARBA" id="ARBA00023203"/>
    </source>
</evidence>
<gene>
    <name evidence="5" type="ORF">EWB00_001058</name>
</gene>
<comment type="caution">
    <text evidence="5">The sequence shown here is derived from an EMBL/GenBank/DDBJ whole genome shotgun (WGS) entry which is preliminary data.</text>
</comment>
<dbReference type="GO" id="GO:0005856">
    <property type="term" value="C:cytoskeleton"/>
    <property type="evidence" value="ECO:0007669"/>
    <property type="project" value="TreeGrafter"/>
</dbReference>
<dbReference type="Proteomes" id="UP000311919">
    <property type="component" value="Unassembled WGS sequence"/>
</dbReference>
<sequence>MPRPVNIHNYTQTGDDIILPPTKVASPLPNPEKPSGPRRINIGGRYLRQLSGNEEELQSPKPGRGGWRESVYGVDYLNRSRAQTQPPCSPTPATNTITPSEQKRLEREKMLEEDWKKQIQLEIERENRRLRQLERKAKWEKDEIKNRELEEEIKRRKQIAASLAEKEANYKSDYHAQQNKDCQSTQKLPIAKKFESIISQDPIQKVNSWRQQNSLQEADPPHADEMGNSQLWDMSPKANNCDIVKLRSQNRQTNGKSEVVRYSRDSEATLRQDTLTSSGNSGPVYENGVSNHRRLSAMSASYFSKHTDIDDILKDSVSSKQDRKASKDLSNDIMKRRDYYEDGSGDSDDDQCKIVYKSWKAKEAFQKMPTEIQNLLMKSHKRQITIPMLLNVCRNKNHDRKFTDLEEKNFRGYRTMDELLIESGIDVKKLEDSTLQLYKFGQAQSEFGSYLDLDSTLQEQWEDLEISADQENSVVLRTKLVVRVKAIIEKLLDSNGRELKRSLFSLKQIFQDDKDLVHEFVTHSGLDCLVNVGSRSDQNIQNYILRALGQIMLYVDGMAGVIEHPNILRWLYSLLTSKFRLVMKTALKLQLLFVDYAEMNAMIFVKSVEAYHANTPTSGRPWSYLINILNNEASDSELLIYAMTLLNKTLNSIPDQDTFYDVTDCLEEMGMQKIVQCHLAKKNCDPELAEQLNLYEASLRYEDGEDFDELPLPASGRDSLRQVRRMSRVQYLKTPEGEALLSSMHALPTSQSMASDMDGILGRKSKRFQSVENLQHSGLTKSATNANFHPPTKQNEQKPVNAFVAKEGKHNENLAMDKRKPEMNGHNDNLTKTQLNHHHILNENGESAYKQSYFDQHLTNGEVNSTQSTEPVDDVKGKVIIVPDSPVAGSLKNKIEALSRAIQKQTENSTPTTPPSVTLSNATGTVHLLKEKHSSFEDAEEPVKPQLPRERTGKILSVKDRFESGISSKPPSSPGSLAPSKKANIEQHTTPTSSILSDSETNVESFWQRCLDKVKRKPLRLKDLDFTDLEAEEQEEGKESPRLLSCGPPPPPPCFGSNLPPPQPPSFPGGSGPLPPPPLLPGRGGFPPPPSLSTASAGTLPPPPSTLSTNESSGIPSNLPPPPGTELPKSKKTIRLHWTEWKPTVKDLKLIAATKPTSVDKPDTSTGIGSRFAAALSSKTKEVTKKDVKTIANNTVWSEIVHVKLDPDFLEETFENRSSDVKIK</sequence>
<feature type="region of interest" description="Disordered" evidence="3">
    <location>
        <begin position="1030"/>
        <end position="1134"/>
    </location>
</feature>
<dbReference type="SUPFAM" id="SSF101447">
    <property type="entry name" value="Formin homology 2 domain (FH2 domain)"/>
    <property type="match status" value="1"/>
</dbReference>
<feature type="region of interest" description="Disordered" evidence="3">
    <location>
        <begin position="1"/>
        <end position="72"/>
    </location>
</feature>
<dbReference type="SUPFAM" id="SSF48371">
    <property type="entry name" value="ARM repeat"/>
    <property type="match status" value="1"/>
</dbReference>
<evidence type="ECO:0000259" key="4">
    <source>
        <dbReference type="PROSITE" id="PS51232"/>
    </source>
</evidence>
<keyword evidence="1" id="KW-0009">Actin-binding</keyword>
<dbReference type="GO" id="GO:0051015">
    <property type="term" value="F:actin filament binding"/>
    <property type="evidence" value="ECO:0007669"/>
    <property type="project" value="TreeGrafter"/>
</dbReference>
<feature type="region of interest" description="Disordered" evidence="3">
    <location>
        <begin position="208"/>
        <end position="234"/>
    </location>
</feature>
<feature type="compositionally biased region" description="Pro residues" evidence="3">
    <location>
        <begin position="1047"/>
        <end position="1091"/>
    </location>
</feature>
<dbReference type="AlphaFoldDB" id="A0A4Z2DHA6"/>
<reference evidence="5 6" key="1">
    <citation type="submission" date="2019-03" db="EMBL/GenBank/DDBJ databases">
        <title>An improved genome assembly of the fluke Schistosoma japonicum.</title>
        <authorList>
            <person name="Hu W."/>
            <person name="Luo F."/>
            <person name="Yin M."/>
            <person name="Mo X."/>
            <person name="Sun C."/>
            <person name="Wu Q."/>
            <person name="Zhu B."/>
            <person name="Xiang M."/>
            <person name="Wang J."/>
            <person name="Wang Y."/>
            <person name="Zhang T."/>
            <person name="Xu B."/>
            <person name="Zheng H."/>
            <person name="Feng Z."/>
        </authorList>
    </citation>
    <scope>NUCLEOTIDE SEQUENCE [LARGE SCALE GENOMIC DNA]</scope>
    <source>
        <strain evidence="5">HuSjv2</strain>
        <tissue evidence="5">Worms</tissue>
    </source>
</reference>
<evidence type="ECO:0000313" key="5">
    <source>
        <dbReference type="EMBL" id="TNN15849.1"/>
    </source>
</evidence>
<feature type="compositionally biased region" description="Polar residues" evidence="3">
    <location>
        <begin position="986"/>
        <end position="1001"/>
    </location>
</feature>
<dbReference type="InterPro" id="IPR041387">
    <property type="entry name" value="FHOD1_GBD_N"/>
</dbReference>